<feature type="region of interest" description="Disordered" evidence="3">
    <location>
        <begin position="104"/>
        <end position="269"/>
    </location>
</feature>
<feature type="region of interest" description="Disordered" evidence="3">
    <location>
        <begin position="373"/>
        <end position="413"/>
    </location>
</feature>
<feature type="region of interest" description="Disordered" evidence="3">
    <location>
        <begin position="285"/>
        <end position="325"/>
    </location>
</feature>
<feature type="compositionally biased region" description="Low complexity" evidence="3">
    <location>
        <begin position="147"/>
        <end position="161"/>
    </location>
</feature>
<evidence type="ECO:0000256" key="3">
    <source>
        <dbReference type="SAM" id="MobiDB-lite"/>
    </source>
</evidence>
<feature type="region of interest" description="Disordered" evidence="3">
    <location>
        <begin position="1"/>
        <end position="27"/>
    </location>
</feature>
<evidence type="ECO:0000256" key="1">
    <source>
        <dbReference type="ARBA" id="ARBA00022737"/>
    </source>
</evidence>
<feature type="domain" description="SOWAHA-C winged helix-turn-helix" evidence="4">
    <location>
        <begin position="34"/>
        <end position="113"/>
    </location>
</feature>
<keyword evidence="6" id="KW-1185">Reference proteome</keyword>
<dbReference type="Pfam" id="PF25877">
    <property type="entry name" value="WHD_SOWAH"/>
    <property type="match status" value="1"/>
</dbReference>
<feature type="compositionally biased region" description="Acidic residues" evidence="3">
    <location>
        <begin position="292"/>
        <end position="301"/>
    </location>
</feature>
<feature type="non-terminal residue" evidence="5">
    <location>
        <position position="1"/>
    </location>
</feature>
<keyword evidence="1" id="KW-0677">Repeat</keyword>
<accession>A0A8S4AKU7</accession>
<dbReference type="OrthoDB" id="60433at2759"/>
<evidence type="ECO:0000256" key="2">
    <source>
        <dbReference type="ARBA" id="ARBA00023043"/>
    </source>
</evidence>
<gene>
    <name evidence="5" type="ORF">MMEN_LOCUS3925</name>
</gene>
<proteinExistence type="predicted"/>
<protein>
    <submittedName>
        <fullName evidence="5">(Atlantic silverside) hypothetical protein</fullName>
    </submittedName>
</protein>
<feature type="compositionally biased region" description="Basic and acidic residues" evidence="3">
    <location>
        <begin position="115"/>
        <end position="144"/>
    </location>
</feature>
<evidence type="ECO:0000313" key="6">
    <source>
        <dbReference type="Proteomes" id="UP000677803"/>
    </source>
</evidence>
<comment type="caution">
    <text evidence="5">The sequence shown here is derived from an EMBL/GenBank/DDBJ whole genome shotgun (WGS) entry which is preliminary data.</text>
</comment>
<reference evidence="5" key="1">
    <citation type="submission" date="2021-05" db="EMBL/GenBank/DDBJ databases">
        <authorList>
            <person name="Tigano A."/>
        </authorList>
    </citation>
    <scope>NUCLEOTIDE SEQUENCE</scope>
</reference>
<dbReference type="Proteomes" id="UP000677803">
    <property type="component" value="Unassembled WGS sequence"/>
</dbReference>
<evidence type="ECO:0000313" key="5">
    <source>
        <dbReference type="EMBL" id="CAG5867118.1"/>
    </source>
</evidence>
<feature type="compositionally biased region" description="Basic and acidic residues" evidence="3">
    <location>
        <begin position="193"/>
        <end position="218"/>
    </location>
</feature>
<feature type="compositionally biased region" description="Polar residues" evidence="3">
    <location>
        <begin position="1"/>
        <end position="12"/>
    </location>
</feature>
<sequence>MFPPDRNSSPTFESRGAGERNQSAPPQTAMATVFTQDSVLHFLQSSGGAVKNADLISHFRNFVRDHGDQRRNRELFKQFVNSVAIVKQIDGVSHVVLKKKFRGHVPGTGRAESPAGRREEPPAGRRAELPASRREEPPAGRRPEPPAGRGVPPAGRNAEPPAGRRAEPPVGSRAEPPASDRNRNPAGSADTTRPQRREDAEPAPPRETRRKPFSEHEGVSGIQEGAHQPPVTQAEAMPPPLGSNPKASWHLSAGNLSQEPGPPALHRSTDHIYAEEQFSARGAPLHYSTGDLYDDYEDAESSDGSASSPQLRQRPAAAGRLSGRLRSRMCRSMGADLDQLLQEESRRGGGEAARLERLHQLSSSLSLHHHLSSSSLSSCATPPRCPSPAPVVDGQEMGEKRRSHSTTMHHGGQQLVLSGDRVSNRNTSDGGLCPQSQVPLDPREHDWMVKGAAGAWPDIYSLFREDASLLNRRDFICGFTVLHWIAKHGDHRVLNTL</sequence>
<dbReference type="PANTHER" id="PTHR14491:SF3">
    <property type="entry name" value="ANKYRIN REPEAT DOMAIN-CONTAINING PROTEIN SOWAHB"/>
    <property type="match status" value="1"/>
</dbReference>
<name>A0A8S4AKU7_9TELE</name>
<dbReference type="EMBL" id="CAJRST010003335">
    <property type="protein sequence ID" value="CAG5867118.1"/>
    <property type="molecule type" value="Genomic_DNA"/>
</dbReference>
<dbReference type="PANTHER" id="PTHR14491">
    <property type="entry name" value="SOSONDOWAH, ISOFORM G"/>
    <property type="match status" value="1"/>
</dbReference>
<keyword evidence="2" id="KW-0040">ANK repeat</keyword>
<dbReference type="InterPro" id="IPR058889">
    <property type="entry name" value="WHD_SOWAHA-C"/>
</dbReference>
<dbReference type="AlphaFoldDB" id="A0A8S4AKU7"/>
<evidence type="ECO:0000259" key="4">
    <source>
        <dbReference type="Pfam" id="PF25877"/>
    </source>
</evidence>
<organism evidence="5 6">
    <name type="scientific">Menidia menidia</name>
    <name type="common">Atlantic silverside</name>
    <dbReference type="NCBI Taxonomy" id="238744"/>
    <lineage>
        <taxon>Eukaryota</taxon>
        <taxon>Metazoa</taxon>
        <taxon>Chordata</taxon>
        <taxon>Craniata</taxon>
        <taxon>Vertebrata</taxon>
        <taxon>Euteleostomi</taxon>
        <taxon>Actinopterygii</taxon>
        <taxon>Neopterygii</taxon>
        <taxon>Teleostei</taxon>
        <taxon>Neoteleostei</taxon>
        <taxon>Acanthomorphata</taxon>
        <taxon>Ovalentaria</taxon>
        <taxon>Atherinomorphae</taxon>
        <taxon>Atheriniformes</taxon>
        <taxon>Atherinopsidae</taxon>
        <taxon>Menidiinae</taxon>
        <taxon>Menidia</taxon>
    </lineage>
</organism>